<reference evidence="1 2" key="1">
    <citation type="submission" date="2019-02" db="EMBL/GenBank/DDBJ databases">
        <authorList>
            <person name="Frampton R.A."/>
            <person name="Wojtus J.K."/>
            <person name="Fineran P.C."/>
            <person name="Hendrickson H.L."/>
        </authorList>
    </citation>
    <scope>NUCLEOTIDE SEQUENCE [LARGE SCALE GENOMIC DNA]</scope>
</reference>
<evidence type="ECO:0000313" key="2">
    <source>
        <dbReference type="Proteomes" id="UP000294134"/>
    </source>
</evidence>
<name>A0A481W4M2_9CAUD</name>
<sequence length="105" mass="11380">MINQITLQQLMSDMRGLGNRIATIASTLSARINGHINTKGNAHGMEPADIGLDRVANYAPATKAEAAKAVNNTTVMTPKRTLDFVEENVYKPIGELFKDAADRLP</sequence>
<evidence type="ECO:0008006" key="3">
    <source>
        <dbReference type="Google" id="ProtNLM"/>
    </source>
</evidence>
<dbReference type="Proteomes" id="UP000294134">
    <property type="component" value="Segment"/>
</dbReference>
<gene>
    <name evidence="1" type="ORF">PSA21_185</name>
</gene>
<accession>A0A481W4M2</accession>
<dbReference type="EMBL" id="MK552327">
    <property type="protein sequence ID" value="QBJ02711.1"/>
    <property type="molecule type" value="Genomic_DNA"/>
</dbReference>
<evidence type="ECO:0000313" key="1">
    <source>
        <dbReference type="EMBL" id="QBJ02711.1"/>
    </source>
</evidence>
<protein>
    <recommendedName>
        <fullName evidence="3">Virion structural protein</fullName>
    </recommendedName>
</protein>
<organism evidence="1 2">
    <name type="scientific">Pseudomonas phage Psa21</name>
    <dbReference type="NCBI Taxonomy" id="2530023"/>
    <lineage>
        <taxon>Viruses</taxon>
        <taxon>Duplodnaviria</taxon>
        <taxon>Heunggongvirae</taxon>
        <taxon>Uroviricota</taxon>
        <taxon>Caudoviricetes</taxon>
        <taxon>Chimalliviridae</taxon>
        <taxon>Tepukevirus</taxon>
        <taxon>Tepukevirus Psa21</taxon>
    </lineage>
</organism>
<keyword evidence="2" id="KW-1185">Reference proteome</keyword>
<proteinExistence type="predicted"/>